<accession>A0A4S4FXX1</accession>
<protein>
    <submittedName>
        <fullName evidence="8">Sigma-70 family RNA polymerase sigma factor</fullName>
    </submittedName>
</protein>
<reference evidence="8 9" key="1">
    <citation type="submission" date="2019-04" db="EMBL/GenBank/DDBJ databases">
        <authorList>
            <person name="Jiang L."/>
        </authorList>
    </citation>
    <scope>NUCLEOTIDE SEQUENCE [LARGE SCALE GENOMIC DNA]</scope>
    <source>
        <strain evidence="8 9">YIM 131861</strain>
    </source>
</reference>
<gene>
    <name evidence="8" type="ORF">E6C70_09985</name>
</gene>
<dbReference type="SUPFAM" id="SSF88946">
    <property type="entry name" value="Sigma2 domain of RNA polymerase sigma factors"/>
    <property type="match status" value="1"/>
</dbReference>
<dbReference type="InterPro" id="IPR036388">
    <property type="entry name" value="WH-like_DNA-bd_sf"/>
</dbReference>
<dbReference type="OrthoDB" id="3211555at2"/>
<dbReference type="Gene3D" id="3.10.450.50">
    <property type="match status" value="1"/>
</dbReference>
<dbReference type="SUPFAM" id="SSF88659">
    <property type="entry name" value="Sigma3 and sigma4 domains of RNA polymerase sigma factors"/>
    <property type="match status" value="1"/>
</dbReference>
<dbReference type="SUPFAM" id="SSF54427">
    <property type="entry name" value="NTF2-like"/>
    <property type="match status" value="1"/>
</dbReference>
<dbReference type="Gene3D" id="1.10.10.10">
    <property type="entry name" value="Winged helix-like DNA-binding domain superfamily/Winged helix DNA-binding domain"/>
    <property type="match status" value="1"/>
</dbReference>
<dbReference type="EMBL" id="SSSN01000005">
    <property type="protein sequence ID" value="THG34566.1"/>
    <property type="molecule type" value="Genomic_DNA"/>
</dbReference>
<comment type="caution">
    <text evidence="8">The sequence shown here is derived from an EMBL/GenBank/DDBJ whole genome shotgun (WGS) entry which is preliminary data.</text>
</comment>
<keyword evidence="5" id="KW-0804">Transcription</keyword>
<name>A0A4S4FXX1_9MICO</name>
<dbReference type="RefSeq" id="WP_136424365.1">
    <property type="nucleotide sequence ID" value="NZ_SSSN01000005.1"/>
</dbReference>
<dbReference type="InterPro" id="IPR013324">
    <property type="entry name" value="RNA_pol_sigma_r3/r4-like"/>
</dbReference>
<proteinExistence type="inferred from homology"/>
<dbReference type="InterPro" id="IPR032710">
    <property type="entry name" value="NTF2-like_dom_sf"/>
</dbReference>
<dbReference type="Proteomes" id="UP000307380">
    <property type="component" value="Unassembled WGS sequence"/>
</dbReference>
<evidence type="ECO:0000313" key="8">
    <source>
        <dbReference type="EMBL" id="THG34566.1"/>
    </source>
</evidence>
<dbReference type="InterPro" id="IPR013249">
    <property type="entry name" value="RNA_pol_sigma70_r4_t2"/>
</dbReference>
<dbReference type="Gene3D" id="1.10.1740.10">
    <property type="match status" value="1"/>
</dbReference>
<comment type="subunit">
    <text evidence="2">Interacts transiently with the RNA polymerase catalytic core formed by RpoA, RpoB, RpoC and RpoZ (2 alpha, 1 beta, 1 beta' and 1 omega subunit) to form the RNA polymerase holoenzyme that can initiate transcription.</text>
</comment>
<keyword evidence="9" id="KW-1185">Reference proteome</keyword>
<keyword evidence="4" id="KW-0731">Sigma factor</keyword>
<dbReference type="GO" id="GO:0003677">
    <property type="term" value="F:DNA binding"/>
    <property type="evidence" value="ECO:0007669"/>
    <property type="project" value="InterPro"/>
</dbReference>
<dbReference type="AlphaFoldDB" id="A0A4S4FXX1"/>
<evidence type="ECO:0000259" key="7">
    <source>
        <dbReference type="Pfam" id="PF08281"/>
    </source>
</evidence>
<evidence type="ECO:0000256" key="1">
    <source>
        <dbReference type="ARBA" id="ARBA00010641"/>
    </source>
</evidence>
<dbReference type="InterPro" id="IPR052704">
    <property type="entry name" value="ECF_Sigma-70_Domain"/>
</dbReference>
<evidence type="ECO:0000313" key="9">
    <source>
        <dbReference type="Proteomes" id="UP000307380"/>
    </source>
</evidence>
<dbReference type="NCBIfam" id="TIGR02937">
    <property type="entry name" value="sigma70-ECF"/>
    <property type="match status" value="1"/>
</dbReference>
<evidence type="ECO:0000256" key="3">
    <source>
        <dbReference type="ARBA" id="ARBA00023015"/>
    </source>
</evidence>
<dbReference type="PANTHER" id="PTHR30173">
    <property type="entry name" value="SIGMA 19 FACTOR"/>
    <property type="match status" value="1"/>
</dbReference>
<dbReference type="GO" id="GO:0006352">
    <property type="term" value="P:DNA-templated transcription initiation"/>
    <property type="evidence" value="ECO:0007669"/>
    <property type="project" value="InterPro"/>
</dbReference>
<keyword evidence="3" id="KW-0805">Transcription regulation</keyword>
<feature type="domain" description="RNA polymerase sigma factor 70 region 4 type 2" evidence="7">
    <location>
        <begin position="110"/>
        <end position="156"/>
    </location>
</feature>
<evidence type="ECO:0000259" key="6">
    <source>
        <dbReference type="Pfam" id="PF04542"/>
    </source>
</evidence>
<comment type="similarity">
    <text evidence="1">Belongs to the sigma-70 factor family. ECF subfamily.</text>
</comment>
<dbReference type="GO" id="GO:0016987">
    <property type="term" value="F:sigma factor activity"/>
    <property type="evidence" value="ECO:0007669"/>
    <property type="project" value="UniProtKB-KW"/>
</dbReference>
<evidence type="ECO:0000256" key="2">
    <source>
        <dbReference type="ARBA" id="ARBA00011344"/>
    </source>
</evidence>
<dbReference type="InterPro" id="IPR014284">
    <property type="entry name" value="RNA_pol_sigma-70_dom"/>
</dbReference>
<sequence length="284" mass="31177">MDDDLAQRFEMERPRLRSIAARLVGAADADDAVQETWLRLARARAGEIENLPAWLTTVVSRVSLDRLRARRTRDRSWQVEPWRDEPVAEQADPAELVAQSDQVGVALQIVMETLSPAERIAFLLHDVFGQPFEEIAIVLDRSTDAARQLASRARRRVRGAPEPSRVGRQRQRRVVDAWLAAAQGGDFSGLLALLHDDAVLNADYGATTQRLEGAEVIVGQAMLAGRLAANSLLVLLDGRPGVAAMMHGRVVSLMAFDIIDDRILGLEVLADPDRLADVGIPGMT</sequence>
<dbReference type="InterPro" id="IPR013325">
    <property type="entry name" value="RNA_pol_sigma_r2"/>
</dbReference>
<dbReference type="PANTHER" id="PTHR30173:SF43">
    <property type="entry name" value="ECF RNA POLYMERASE SIGMA FACTOR SIGI-RELATED"/>
    <property type="match status" value="1"/>
</dbReference>
<evidence type="ECO:0000256" key="4">
    <source>
        <dbReference type="ARBA" id="ARBA00023082"/>
    </source>
</evidence>
<dbReference type="Pfam" id="PF04542">
    <property type="entry name" value="Sigma70_r2"/>
    <property type="match status" value="1"/>
</dbReference>
<evidence type="ECO:0000256" key="5">
    <source>
        <dbReference type="ARBA" id="ARBA00023163"/>
    </source>
</evidence>
<organism evidence="8 9">
    <name type="scientific">Orlajensenia flava</name>
    <dbReference type="NCBI Taxonomy" id="2565934"/>
    <lineage>
        <taxon>Bacteria</taxon>
        <taxon>Bacillati</taxon>
        <taxon>Actinomycetota</taxon>
        <taxon>Actinomycetes</taxon>
        <taxon>Micrococcales</taxon>
        <taxon>Microbacteriaceae</taxon>
        <taxon>Orlajensenia</taxon>
    </lineage>
</organism>
<dbReference type="InterPro" id="IPR007627">
    <property type="entry name" value="RNA_pol_sigma70_r2"/>
</dbReference>
<feature type="domain" description="RNA polymerase sigma-70 region 2" evidence="6">
    <location>
        <begin position="9"/>
        <end position="71"/>
    </location>
</feature>
<dbReference type="Pfam" id="PF08281">
    <property type="entry name" value="Sigma70_r4_2"/>
    <property type="match status" value="1"/>
</dbReference>